<keyword evidence="2" id="KW-1185">Reference proteome</keyword>
<organism evidence="1 2">
    <name type="scientific">Triangularia setosa</name>
    <dbReference type="NCBI Taxonomy" id="2587417"/>
    <lineage>
        <taxon>Eukaryota</taxon>
        <taxon>Fungi</taxon>
        <taxon>Dikarya</taxon>
        <taxon>Ascomycota</taxon>
        <taxon>Pezizomycotina</taxon>
        <taxon>Sordariomycetes</taxon>
        <taxon>Sordariomycetidae</taxon>
        <taxon>Sordariales</taxon>
        <taxon>Podosporaceae</taxon>
        <taxon>Triangularia</taxon>
    </lineage>
</organism>
<reference evidence="1" key="1">
    <citation type="journal article" date="2023" name="Mol. Phylogenet. Evol.">
        <title>Genome-scale phylogeny and comparative genomics of the fungal order Sordariales.</title>
        <authorList>
            <person name="Hensen N."/>
            <person name="Bonometti L."/>
            <person name="Westerberg I."/>
            <person name="Brannstrom I.O."/>
            <person name="Guillou S."/>
            <person name="Cros-Aarteil S."/>
            <person name="Calhoun S."/>
            <person name="Haridas S."/>
            <person name="Kuo A."/>
            <person name="Mondo S."/>
            <person name="Pangilinan J."/>
            <person name="Riley R."/>
            <person name="LaButti K."/>
            <person name="Andreopoulos B."/>
            <person name="Lipzen A."/>
            <person name="Chen C."/>
            <person name="Yan M."/>
            <person name="Daum C."/>
            <person name="Ng V."/>
            <person name="Clum A."/>
            <person name="Steindorff A."/>
            <person name="Ohm R.A."/>
            <person name="Martin F."/>
            <person name="Silar P."/>
            <person name="Natvig D.O."/>
            <person name="Lalanne C."/>
            <person name="Gautier V."/>
            <person name="Ament-Velasquez S.L."/>
            <person name="Kruys A."/>
            <person name="Hutchinson M.I."/>
            <person name="Powell A.J."/>
            <person name="Barry K."/>
            <person name="Miller A.N."/>
            <person name="Grigoriev I.V."/>
            <person name="Debuchy R."/>
            <person name="Gladieux P."/>
            <person name="Hiltunen Thoren M."/>
            <person name="Johannesson H."/>
        </authorList>
    </citation>
    <scope>NUCLEOTIDE SEQUENCE</scope>
    <source>
        <strain evidence="1">CBS 892.96</strain>
    </source>
</reference>
<gene>
    <name evidence="1" type="ORF">QBC36DRAFT_334984</name>
</gene>
<reference evidence="1" key="2">
    <citation type="submission" date="2023-05" db="EMBL/GenBank/DDBJ databases">
        <authorList>
            <consortium name="Lawrence Berkeley National Laboratory"/>
            <person name="Steindorff A."/>
            <person name="Hensen N."/>
            <person name="Bonometti L."/>
            <person name="Westerberg I."/>
            <person name="Brannstrom I.O."/>
            <person name="Guillou S."/>
            <person name="Cros-Aarteil S."/>
            <person name="Calhoun S."/>
            <person name="Haridas S."/>
            <person name="Kuo A."/>
            <person name="Mondo S."/>
            <person name="Pangilinan J."/>
            <person name="Riley R."/>
            <person name="Labutti K."/>
            <person name="Andreopoulos B."/>
            <person name="Lipzen A."/>
            <person name="Chen C."/>
            <person name="Yanf M."/>
            <person name="Daum C."/>
            <person name="Ng V."/>
            <person name="Clum A."/>
            <person name="Ohm R."/>
            <person name="Martin F."/>
            <person name="Silar P."/>
            <person name="Natvig D."/>
            <person name="Lalanne C."/>
            <person name="Gautier V."/>
            <person name="Ament-Velasquez S.L."/>
            <person name="Kruys A."/>
            <person name="Hutchinson M.I."/>
            <person name="Powell A.J."/>
            <person name="Barry K."/>
            <person name="Miller A.N."/>
            <person name="Grigoriev I.V."/>
            <person name="Debuchy R."/>
            <person name="Gladieux P."/>
            <person name="Thoren M.H."/>
            <person name="Johannesson H."/>
        </authorList>
    </citation>
    <scope>NUCLEOTIDE SEQUENCE</scope>
    <source>
        <strain evidence="1">CBS 892.96</strain>
    </source>
</reference>
<proteinExistence type="predicted"/>
<dbReference type="Proteomes" id="UP001302321">
    <property type="component" value="Unassembled WGS sequence"/>
</dbReference>
<name>A0AAN7A5C4_9PEZI</name>
<protein>
    <submittedName>
        <fullName evidence="1">Uncharacterized protein</fullName>
    </submittedName>
</protein>
<dbReference type="AlphaFoldDB" id="A0AAN7A5C4"/>
<comment type="caution">
    <text evidence="1">The sequence shown here is derived from an EMBL/GenBank/DDBJ whole genome shotgun (WGS) entry which is preliminary data.</text>
</comment>
<sequence length="261" mass="29534">MASLFTCCGLFSRSPKLPSSEVIGDTPINTIFRDGNPVKPKVQVVRESVVPLRPIEADDEVMATATIPAGGFLKQKTAPYLPSYRTRKELADELQRSRFSPMSVSFSDTLVALQADYNLARCVLFETARQRRSPFTKGTGLKLDGDAMILDKALVKMDEYLEDNPAIVNFKPAVHKAVMNDREFKDECGSAKKTMLRLEKQFRDTILRELQEGMISKKDIEHGPLIEKSARLFDEVKEVCNQTSTQYYEVECRVKRICWIA</sequence>
<evidence type="ECO:0000313" key="1">
    <source>
        <dbReference type="EMBL" id="KAK4173829.1"/>
    </source>
</evidence>
<dbReference type="EMBL" id="MU866317">
    <property type="protein sequence ID" value="KAK4173829.1"/>
    <property type="molecule type" value="Genomic_DNA"/>
</dbReference>
<accession>A0AAN7A5C4</accession>
<evidence type="ECO:0000313" key="2">
    <source>
        <dbReference type="Proteomes" id="UP001302321"/>
    </source>
</evidence>